<dbReference type="HOGENOM" id="CLU_018204_12_2_10"/>
<feature type="domain" description="Acyl-CoA dehydrogenase/oxidase N-terminal" evidence="8">
    <location>
        <begin position="44"/>
        <end position="157"/>
    </location>
</feature>
<dbReference type="Pfam" id="PF02771">
    <property type="entry name" value="Acyl-CoA_dh_N"/>
    <property type="match status" value="1"/>
</dbReference>
<dbReference type="KEGG" id="hhy:Halhy_0466"/>
<dbReference type="SUPFAM" id="SSF47203">
    <property type="entry name" value="Acyl-CoA dehydrogenase C-terminal domain-like"/>
    <property type="match status" value="1"/>
</dbReference>
<protein>
    <submittedName>
        <fullName evidence="10">Butyryl-CoA dehydrogenase</fullName>
        <ecNumber evidence="10">1.3.8.1</ecNumber>
    </submittedName>
</protein>
<evidence type="ECO:0000259" key="9">
    <source>
        <dbReference type="Pfam" id="PF12806"/>
    </source>
</evidence>
<dbReference type="Gene3D" id="2.40.110.10">
    <property type="entry name" value="Butyryl-CoA Dehydrogenase, subunit A, domain 2"/>
    <property type="match status" value="1"/>
</dbReference>
<comment type="cofactor">
    <cofactor evidence="1 5">
        <name>FAD</name>
        <dbReference type="ChEBI" id="CHEBI:57692"/>
    </cofactor>
</comment>
<proteinExistence type="inferred from homology"/>
<dbReference type="Pfam" id="PF00441">
    <property type="entry name" value="Acyl-CoA_dh_1"/>
    <property type="match status" value="1"/>
</dbReference>
<dbReference type="GO" id="GO:0050660">
    <property type="term" value="F:flavin adenine dinucleotide binding"/>
    <property type="evidence" value="ECO:0007669"/>
    <property type="project" value="InterPro"/>
</dbReference>
<keyword evidence="3 5" id="KW-0285">Flavoprotein</keyword>
<comment type="similarity">
    <text evidence="2 5">Belongs to the acyl-CoA dehydrogenase family.</text>
</comment>
<reference evidence="10 11" key="1">
    <citation type="journal article" date="2011" name="Stand. Genomic Sci.">
        <title>Complete genome sequence of Haliscomenobacter hydrossis type strain (O).</title>
        <authorList>
            <consortium name="US DOE Joint Genome Institute (JGI-PGF)"/>
            <person name="Daligault H."/>
            <person name="Lapidus A."/>
            <person name="Zeytun A."/>
            <person name="Nolan M."/>
            <person name="Lucas S."/>
            <person name="Del Rio T.G."/>
            <person name="Tice H."/>
            <person name="Cheng J.F."/>
            <person name="Tapia R."/>
            <person name="Han C."/>
            <person name="Goodwin L."/>
            <person name="Pitluck S."/>
            <person name="Liolios K."/>
            <person name="Pagani I."/>
            <person name="Ivanova N."/>
            <person name="Huntemann M."/>
            <person name="Mavromatis K."/>
            <person name="Mikhailova N."/>
            <person name="Pati A."/>
            <person name="Chen A."/>
            <person name="Palaniappan K."/>
            <person name="Land M."/>
            <person name="Hauser L."/>
            <person name="Brambilla E.M."/>
            <person name="Rohde M."/>
            <person name="Verbarg S."/>
            <person name="Goker M."/>
            <person name="Bristow J."/>
            <person name="Eisen J.A."/>
            <person name="Markowitz V."/>
            <person name="Hugenholtz P."/>
            <person name="Kyrpides N.C."/>
            <person name="Klenk H.P."/>
            <person name="Woyke T."/>
        </authorList>
    </citation>
    <scope>NUCLEOTIDE SEQUENCE [LARGE SCALE GENOMIC DNA]</scope>
    <source>
        <strain evidence="11">ATCC 27775 / DSM 1100 / LMG 10767 / O</strain>
    </source>
</reference>
<organism evidence="10 11">
    <name type="scientific">Haliscomenobacter hydrossis (strain ATCC 27775 / DSM 1100 / LMG 10767 / O)</name>
    <dbReference type="NCBI Taxonomy" id="760192"/>
    <lineage>
        <taxon>Bacteria</taxon>
        <taxon>Pseudomonadati</taxon>
        <taxon>Bacteroidota</taxon>
        <taxon>Saprospiria</taxon>
        <taxon>Saprospirales</taxon>
        <taxon>Haliscomenobacteraceae</taxon>
        <taxon>Haliscomenobacter</taxon>
    </lineage>
</organism>
<keyword evidence="4 5" id="KW-0274">FAD</keyword>
<dbReference type="eggNOG" id="COG1960">
    <property type="taxonomic scope" value="Bacteria"/>
</dbReference>
<dbReference type="EC" id="1.3.8.1" evidence="10"/>
<feature type="domain" description="Acetyl-CoA dehydrogenase-like C-terminal" evidence="9">
    <location>
        <begin position="468"/>
        <end position="592"/>
    </location>
</feature>
<sequence length="604" mass="67122">MAEKTFSRRNLDFTLFEVLQVSELIRHDYFKAHDTETFGFTLDMASDIARQIMAPAFTESDRKQPELENGQVKVHSSIHEFIKTFSEAGLMSAPFSEEWGGIQLPKVIAAAAEFIMGSAHNSMVMYTDLTKGAANLIYTFGNPEQKAAFLPKMLSGEWMGTMCLTEVQAGSSLSDVATAASPQADGTYLIKGQKIFISAGDQDVTDNIVHLVLARIDGAPKGTKGISLFIVPKKRINSAGTLEPNDVDSIGIYHKMGQKATPAMHLEFGGKNDCVGYLLGEINRGLPQMFLMMNAARLGVGMGGIHIASAAYYAALQYAQERPQGRRLNEKQALVEPVCIIQHPDVRRMLFLQKAIVEGGLSLILQCYQYLDLEKVHADQPEVKQHYNQLLELLTPVAKTYGAEMGFVAVNQGLQVLGGYGYTEDFPLEQLARDVRIMSLYEGTTGIQAQALLGRQVVGNQGKSLVKWFEEVAKTVHEAENSASLSTYWNDLMSAMRNFQEVTNQQFKNAAHGDMEVLLADANLYMEAFGILNVAWQWLQHGIAAEKGLGNAEIQGEERIFYQSKIETLRFFFHYELPRVQGLFHRLMDTTRLTIFDADAEVLI</sequence>
<dbReference type="SUPFAM" id="SSF56645">
    <property type="entry name" value="Acyl-CoA dehydrogenase NM domain-like"/>
    <property type="match status" value="1"/>
</dbReference>
<evidence type="ECO:0000256" key="3">
    <source>
        <dbReference type="ARBA" id="ARBA00022630"/>
    </source>
</evidence>
<dbReference type="EMBL" id="CP002691">
    <property type="protein sequence ID" value="AEE48376.1"/>
    <property type="molecule type" value="Genomic_DNA"/>
</dbReference>
<dbReference type="Pfam" id="PF12806">
    <property type="entry name" value="Acyl-CoA_dh_C"/>
    <property type="match status" value="1"/>
</dbReference>
<dbReference type="InterPro" id="IPR025878">
    <property type="entry name" value="Acyl-CoA_dh-like_C_dom"/>
</dbReference>
<evidence type="ECO:0000259" key="6">
    <source>
        <dbReference type="Pfam" id="PF00441"/>
    </source>
</evidence>
<dbReference type="OrthoDB" id="9764422at2"/>
<name>F4KYB3_HALH1</name>
<evidence type="ECO:0000256" key="4">
    <source>
        <dbReference type="ARBA" id="ARBA00022827"/>
    </source>
</evidence>
<dbReference type="InterPro" id="IPR009075">
    <property type="entry name" value="AcylCo_DH/oxidase_C"/>
</dbReference>
<dbReference type="Proteomes" id="UP000008461">
    <property type="component" value="Chromosome"/>
</dbReference>
<dbReference type="InterPro" id="IPR046373">
    <property type="entry name" value="Acyl-CoA_Oxase/DH_mid-dom_sf"/>
</dbReference>
<dbReference type="InterPro" id="IPR006091">
    <property type="entry name" value="Acyl-CoA_Oxase/DH_mid-dom"/>
</dbReference>
<reference key="2">
    <citation type="submission" date="2011-04" db="EMBL/GenBank/DDBJ databases">
        <title>Complete sequence of chromosome of Haliscomenobacter hydrossis DSM 1100.</title>
        <authorList>
            <consortium name="US DOE Joint Genome Institute (JGI-PGF)"/>
            <person name="Lucas S."/>
            <person name="Han J."/>
            <person name="Lapidus A."/>
            <person name="Bruce D."/>
            <person name="Goodwin L."/>
            <person name="Pitluck S."/>
            <person name="Peters L."/>
            <person name="Kyrpides N."/>
            <person name="Mavromatis K."/>
            <person name="Ivanova N."/>
            <person name="Ovchinnikova G."/>
            <person name="Pagani I."/>
            <person name="Daligault H."/>
            <person name="Detter J.C."/>
            <person name="Han C."/>
            <person name="Land M."/>
            <person name="Hauser L."/>
            <person name="Markowitz V."/>
            <person name="Cheng J.-F."/>
            <person name="Hugenholtz P."/>
            <person name="Woyke T."/>
            <person name="Wu D."/>
            <person name="Verbarg S."/>
            <person name="Frueling A."/>
            <person name="Brambilla E."/>
            <person name="Klenk H.-P."/>
            <person name="Eisen J.A."/>
        </authorList>
    </citation>
    <scope>NUCLEOTIDE SEQUENCE</scope>
    <source>
        <strain>DSM 1100</strain>
    </source>
</reference>
<dbReference type="Pfam" id="PF02770">
    <property type="entry name" value="Acyl-CoA_dh_M"/>
    <property type="match status" value="1"/>
</dbReference>
<keyword evidence="11" id="KW-1185">Reference proteome</keyword>
<dbReference type="InterPro" id="IPR009100">
    <property type="entry name" value="AcylCoA_DH/oxidase_NM_dom_sf"/>
</dbReference>
<dbReference type="GO" id="GO:0016937">
    <property type="term" value="F:short-chain fatty acyl-CoA dehydrogenase activity"/>
    <property type="evidence" value="ECO:0007669"/>
    <property type="project" value="UniProtKB-EC"/>
</dbReference>
<gene>
    <name evidence="10" type="ordered locus">Halhy_0466</name>
</gene>
<evidence type="ECO:0000256" key="2">
    <source>
        <dbReference type="ARBA" id="ARBA00009347"/>
    </source>
</evidence>
<dbReference type="AlphaFoldDB" id="F4KYB3"/>
<dbReference type="PANTHER" id="PTHR42803:SF3">
    <property type="entry name" value="ACYL-COA DEHYDROGENASE-RELATED"/>
    <property type="match status" value="1"/>
</dbReference>
<keyword evidence="5 10" id="KW-0560">Oxidoreductase</keyword>
<dbReference type="InterPro" id="IPR013786">
    <property type="entry name" value="AcylCoA_DH/ox_N"/>
</dbReference>
<feature type="domain" description="Acyl-CoA dehydrogenase/oxidase C-terminal" evidence="6">
    <location>
        <begin position="283"/>
        <end position="451"/>
    </location>
</feature>
<accession>F4KYB3</accession>
<dbReference type="PANTHER" id="PTHR42803">
    <property type="entry name" value="ACYL-COA DEHYDROGENASE"/>
    <property type="match status" value="1"/>
</dbReference>
<evidence type="ECO:0000259" key="7">
    <source>
        <dbReference type="Pfam" id="PF02770"/>
    </source>
</evidence>
<dbReference type="RefSeq" id="WP_013762940.1">
    <property type="nucleotide sequence ID" value="NC_015510.1"/>
</dbReference>
<evidence type="ECO:0000256" key="1">
    <source>
        <dbReference type="ARBA" id="ARBA00001974"/>
    </source>
</evidence>
<dbReference type="InterPro" id="IPR037069">
    <property type="entry name" value="AcylCoA_DH/ox_N_sf"/>
</dbReference>
<dbReference type="Gene3D" id="1.10.540.10">
    <property type="entry name" value="Acyl-CoA dehydrogenase/oxidase, N-terminal domain"/>
    <property type="match status" value="1"/>
</dbReference>
<dbReference type="InterPro" id="IPR036250">
    <property type="entry name" value="AcylCo_DH-like_C"/>
</dbReference>
<evidence type="ECO:0000313" key="11">
    <source>
        <dbReference type="Proteomes" id="UP000008461"/>
    </source>
</evidence>
<dbReference type="InterPro" id="IPR052166">
    <property type="entry name" value="Diverse_Acyl-CoA_DH"/>
</dbReference>
<evidence type="ECO:0000256" key="5">
    <source>
        <dbReference type="RuleBase" id="RU362125"/>
    </source>
</evidence>
<evidence type="ECO:0000313" key="10">
    <source>
        <dbReference type="EMBL" id="AEE48376.1"/>
    </source>
</evidence>
<feature type="domain" description="Acyl-CoA oxidase/dehydrogenase middle" evidence="7">
    <location>
        <begin position="162"/>
        <end position="268"/>
    </location>
</feature>
<evidence type="ECO:0000259" key="8">
    <source>
        <dbReference type="Pfam" id="PF02771"/>
    </source>
</evidence>
<dbReference type="Gene3D" id="1.20.140.10">
    <property type="entry name" value="Butyryl-CoA Dehydrogenase, subunit A, domain 3"/>
    <property type="match status" value="1"/>
</dbReference>
<dbReference type="STRING" id="760192.Halhy_0466"/>